<dbReference type="GO" id="GO:0003676">
    <property type="term" value="F:nucleic acid binding"/>
    <property type="evidence" value="ECO:0007669"/>
    <property type="project" value="InterPro"/>
</dbReference>
<dbReference type="PANTHER" id="PTHR32019:SF2">
    <property type="entry name" value="R3H DOMAIN-CONTAINING PROTEIN 4"/>
    <property type="match status" value="1"/>
</dbReference>
<sequence length="349" mass="40022">MVKSDPETTTTKRVTFCLSEQESISSGFDTSSDNEVLSAPEFDSPVVRRSPHRMNDRGSYGNKSSPNKLPSKSKRRVPRDTLNGRMRKRKGKPGSRKYHRWQNEKILGRRDELSDTGPDDDEEMELYLFDSSSQNIFYQMFEDPSLHAAWQPFLDITEEEEKILRSFVDSDDDSDSSDESPAYRHEFYSRSHIAFQRLTADGRKSINKYAQTDFLADLDHVIFSFVNQQYSDSMTSDYFTSRVCPTSQKLILKMKDSHHRLMAHSVSTFYNATSVSQFNSSGIKVVMVAPPEKLKRTPNQSLVSYLLQSIDVSYWTSTKAPRKRCAFSAVRRDDLSLANFSNEANVGWV</sequence>
<reference evidence="3" key="1">
    <citation type="submission" date="2021-01" db="EMBL/GenBank/DDBJ databases">
        <authorList>
            <person name="Corre E."/>
            <person name="Pelletier E."/>
            <person name="Niang G."/>
            <person name="Scheremetjew M."/>
            <person name="Finn R."/>
            <person name="Kale V."/>
            <person name="Holt S."/>
            <person name="Cochrane G."/>
            <person name="Meng A."/>
            <person name="Brown T."/>
            <person name="Cohen L."/>
        </authorList>
    </citation>
    <scope>NUCLEOTIDE SEQUENCE</scope>
    <source>
        <strain evidence="3">DIVA3 518/3/11/1/6</strain>
    </source>
</reference>
<dbReference type="AlphaFoldDB" id="A0A7S4HUU5"/>
<dbReference type="InterPro" id="IPR039629">
    <property type="entry name" value="R3HDM4"/>
</dbReference>
<dbReference type="SUPFAM" id="SSF82708">
    <property type="entry name" value="R3H domain"/>
    <property type="match status" value="1"/>
</dbReference>
<evidence type="ECO:0000313" key="3">
    <source>
        <dbReference type="EMBL" id="CAE2210052.1"/>
    </source>
</evidence>
<feature type="compositionally biased region" description="Polar residues" evidence="1">
    <location>
        <begin position="7"/>
        <end position="35"/>
    </location>
</feature>
<evidence type="ECO:0000259" key="2">
    <source>
        <dbReference type="Pfam" id="PF13902"/>
    </source>
</evidence>
<proteinExistence type="predicted"/>
<dbReference type="EMBL" id="HBKP01006678">
    <property type="protein sequence ID" value="CAE2210052.1"/>
    <property type="molecule type" value="Transcribed_RNA"/>
</dbReference>
<name>A0A7S4HUU5_9EUKA</name>
<organism evidence="3">
    <name type="scientific">Vannella robusta</name>
    <dbReference type="NCBI Taxonomy" id="1487602"/>
    <lineage>
        <taxon>Eukaryota</taxon>
        <taxon>Amoebozoa</taxon>
        <taxon>Discosea</taxon>
        <taxon>Flabellinia</taxon>
        <taxon>Vannellidae</taxon>
        <taxon>Vannella</taxon>
    </lineage>
</organism>
<feature type="compositionally biased region" description="Basic residues" evidence="1">
    <location>
        <begin position="85"/>
        <end position="98"/>
    </location>
</feature>
<gene>
    <name evidence="3" type="ORF">VSP0166_LOCUS4832</name>
</gene>
<feature type="domain" description="R3H-associated N-terminal" evidence="2">
    <location>
        <begin position="88"/>
        <end position="206"/>
    </location>
</feature>
<protein>
    <recommendedName>
        <fullName evidence="2">R3H-associated N-terminal domain-containing protein</fullName>
    </recommendedName>
</protein>
<dbReference type="Pfam" id="PF13902">
    <property type="entry name" value="R3H-assoc"/>
    <property type="match status" value="1"/>
</dbReference>
<dbReference type="InterPro" id="IPR025952">
    <property type="entry name" value="R3H-assoc_dom"/>
</dbReference>
<dbReference type="InterPro" id="IPR036867">
    <property type="entry name" value="R3H_dom_sf"/>
</dbReference>
<feature type="region of interest" description="Disordered" evidence="1">
    <location>
        <begin position="1"/>
        <end position="98"/>
    </location>
</feature>
<dbReference type="PANTHER" id="PTHR32019">
    <property type="entry name" value="R3H DOMAIN-CONTAINING PROTEIN 4"/>
    <property type="match status" value="1"/>
</dbReference>
<evidence type="ECO:0000256" key="1">
    <source>
        <dbReference type="SAM" id="MobiDB-lite"/>
    </source>
</evidence>
<accession>A0A7S4HUU5</accession>